<dbReference type="AlphaFoldDB" id="A0A165WJA6"/>
<dbReference type="EMBL" id="KV417743">
    <property type="protein sequence ID" value="KZP07677.1"/>
    <property type="molecule type" value="Genomic_DNA"/>
</dbReference>
<protein>
    <recommendedName>
        <fullName evidence="3">NTF2 domain-containing protein</fullName>
    </recommendedName>
</protein>
<sequence>MTSAIVLPPLTTWAEGHLTAILTATTEANFDAAFDAFVVKEPTHINVNGQQVSREEYKQKMLAESAVGGLKRSAQVVFGGAVSVSADKENPANNEAGLVGVFYTSTIFLKLLFDGAPEETKVNSSINITVIQDKSIPEPTGPFKGGDFDRRRVQTLNQVFTEVAVPNVFPGGPKIPAAGATVRVQ</sequence>
<dbReference type="Proteomes" id="UP000076532">
    <property type="component" value="Unassembled WGS sequence"/>
</dbReference>
<keyword evidence="2" id="KW-1185">Reference proteome</keyword>
<name>A0A165WJA6_9AGAM</name>
<evidence type="ECO:0008006" key="3">
    <source>
        <dbReference type="Google" id="ProtNLM"/>
    </source>
</evidence>
<proteinExistence type="predicted"/>
<evidence type="ECO:0000313" key="2">
    <source>
        <dbReference type="Proteomes" id="UP000076532"/>
    </source>
</evidence>
<organism evidence="1 2">
    <name type="scientific">Athelia psychrophila</name>
    <dbReference type="NCBI Taxonomy" id="1759441"/>
    <lineage>
        <taxon>Eukaryota</taxon>
        <taxon>Fungi</taxon>
        <taxon>Dikarya</taxon>
        <taxon>Basidiomycota</taxon>
        <taxon>Agaricomycotina</taxon>
        <taxon>Agaricomycetes</taxon>
        <taxon>Agaricomycetidae</taxon>
        <taxon>Atheliales</taxon>
        <taxon>Atheliaceae</taxon>
        <taxon>Athelia</taxon>
    </lineage>
</organism>
<reference evidence="1 2" key="1">
    <citation type="journal article" date="2016" name="Mol. Biol. Evol.">
        <title>Comparative Genomics of Early-Diverging Mushroom-Forming Fungi Provides Insights into the Origins of Lignocellulose Decay Capabilities.</title>
        <authorList>
            <person name="Nagy L.G."/>
            <person name="Riley R."/>
            <person name="Tritt A."/>
            <person name="Adam C."/>
            <person name="Daum C."/>
            <person name="Floudas D."/>
            <person name="Sun H."/>
            <person name="Yadav J.S."/>
            <person name="Pangilinan J."/>
            <person name="Larsson K.H."/>
            <person name="Matsuura K."/>
            <person name="Barry K."/>
            <person name="Labutti K."/>
            <person name="Kuo R."/>
            <person name="Ohm R.A."/>
            <person name="Bhattacharya S.S."/>
            <person name="Shirouzu T."/>
            <person name="Yoshinaga Y."/>
            <person name="Martin F.M."/>
            <person name="Grigoriev I.V."/>
            <person name="Hibbett D.S."/>
        </authorList>
    </citation>
    <scope>NUCLEOTIDE SEQUENCE [LARGE SCALE GENOMIC DNA]</scope>
    <source>
        <strain evidence="1 2">CBS 109695</strain>
    </source>
</reference>
<accession>A0A165WJA6</accession>
<evidence type="ECO:0000313" key="1">
    <source>
        <dbReference type="EMBL" id="KZP07677.1"/>
    </source>
</evidence>
<dbReference type="OrthoDB" id="3188871at2759"/>
<gene>
    <name evidence="1" type="ORF">FIBSPDRAFT_939384</name>
</gene>